<organism evidence="1 2">
    <name type="scientific">Artomyces pyxidatus</name>
    <dbReference type="NCBI Taxonomy" id="48021"/>
    <lineage>
        <taxon>Eukaryota</taxon>
        <taxon>Fungi</taxon>
        <taxon>Dikarya</taxon>
        <taxon>Basidiomycota</taxon>
        <taxon>Agaricomycotina</taxon>
        <taxon>Agaricomycetes</taxon>
        <taxon>Russulales</taxon>
        <taxon>Auriscalpiaceae</taxon>
        <taxon>Artomyces</taxon>
    </lineage>
</organism>
<reference evidence="1" key="1">
    <citation type="submission" date="2021-03" db="EMBL/GenBank/DDBJ databases">
        <authorList>
            <consortium name="DOE Joint Genome Institute"/>
            <person name="Ahrendt S."/>
            <person name="Looney B.P."/>
            <person name="Miyauchi S."/>
            <person name="Morin E."/>
            <person name="Drula E."/>
            <person name="Courty P.E."/>
            <person name="Chicoki N."/>
            <person name="Fauchery L."/>
            <person name="Kohler A."/>
            <person name="Kuo A."/>
            <person name="Labutti K."/>
            <person name="Pangilinan J."/>
            <person name="Lipzen A."/>
            <person name="Riley R."/>
            <person name="Andreopoulos W."/>
            <person name="He G."/>
            <person name="Johnson J."/>
            <person name="Barry K.W."/>
            <person name="Grigoriev I.V."/>
            <person name="Nagy L."/>
            <person name="Hibbett D."/>
            <person name="Henrissat B."/>
            <person name="Matheny P.B."/>
            <person name="Labbe J."/>
            <person name="Martin F."/>
        </authorList>
    </citation>
    <scope>NUCLEOTIDE SEQUENCE</scope>
    <source>
        <strain evidence="1">HHB10654</strain>
    </source>
</reference>
<proteinExistence type="predicted"/>
<gene>
    <name evidence="1" type="ORF">BV25DRAFT_1781159</name>
</gene>
<feature type="non-terminal residue" evidence="1">
    <location>
        <position position="1"/>
    </location>
</feature>
<evidence type="ECO:0000313" key="1">
    <source>
        <dbReference type="EMBL" id="KAI0058276.1"/>
    </source>
</evidence>
<feature type="non-terminal residue" evidence="1">
    <location>
        <position position="102"/>
    </location>
</feature>
<reference evidence="1" key="2">
    <citation type="journal article" date="2022" name="New Phytol.">
        <title>Evolutionary transition to the ectomycorrhizal habit in the genomes of a hyperdiverse lineage of mushroom-forming fungi.</title>
        <authorList>
            <person name="Looney B."/>
            <person name="Miyauchi S."/>
            <person name="Morin E."/>
            <person name="Drula E."/>
            <person name="Courty P.E."/>
            <person name="Kohler A."/>
            <person name="Kuo A."/>
            <person name="LaButti K."/>
            <person name="Pangilinan J."/>
            <person name="Lipzen A."/>
            <person name="Riley R."/>
            <person name="Andreopoulos W."/>
            <person name="He G."/>
            <person name="Johnson J."/>
            <person name="Nolan M."/>
            <person name="Tritt A."/>
            <person name="Barry K.W."/>
            <person name="Grigoriev I.V."/>
            <person name="Nagy L.G."/>
            <person name="Hibbett D."/>
            <person name="Henrissat B."/>
            <person name="Matheny P.B."/>
            <person name="Labbe J."/>
            <person name="Martin F.M."/>
        </authorList>
    </citation>
    <scope>NUCLEOTIDE SEQUENCE</scope>
    <source>
        <strain evidence="1">HHB10654</strain>
    </source>
</reference>
<evidence type="ECO:0000313" key="2">
    <source>
        <dbReference type="Proteomes" id="UP000814140"/>
    </source>
</evidence>
<comment type="caution">
    <text evidence="1">The sequence shown here is derived from an EMBL/GenBank/DDBJ whole genome shotgun (WGS) entry which is preliminary data.</text>
</comment>
<dbReference type="Proteomes" id="UP000814140">
    <property type="component" value="Unassembled WGS sequence"/>
</dbReference>
<name>A0ACB8SR76_9AGAM</name>
<keyword evidence="2" id="KW-1185">Reference proteome</keyword>
<protein>
    <submittedName>
        <fullName evidence="1">Uncharacterized protein</fullName>
    </submittedName>
</protein>
<sequence length="102" mass="11390">GFILQLGHNGLSCPNPHPHTSTLTVIDITGIHKLSVKFCNCADSRTANNYDQVLRARLWLATVKRPRTATMLHTCKLSHALTLQGKTNAYDFWNVLCRVTDS</sequence>
<accession>A0ACB8SR76</accession>
<dbReference type="EMBL" id="MU277237">
    <property type="protein sequence ID" value="KAI0058276.1"/>
    <property type="molecule type" value="Genomic_DNA"/>
</dbReference>